<dbReference type="InterPro" id="IPR027417">
    <property type="entry name" value="P-loop_NTPase"/>
</dbReference>
<gene>
    <name evidence="3" type="ORF">K3722_18005</name>
</gene>
<dbReference type="InterPro" id="IPR050571">
    <property type="entry name" value="Class-IV_PLP-Dep_Aminotrnsfr"/>
</dbReference>
<organism evidence="3 4">
    <name type="scientific">Leisingera caerulea</name>
    <name type="common">Phaeobacter caeruleus</name>
    <dbReference type="NCBI Taxonomy" id="506591"/>
    <lineage>
        <taxon>Bacteria</taxon>
        <taxon>Pseudomonadati</taxon>
        <taxon>Pseudomonadota</taxon>
        <taxon>Alphaproteobacteria</taxon>
        <taxon>Rhodobacterales</taxon>
        <taxon>Roseobacteraceae</taxon>
        <taxon>Leisingera</taxon>
    </lineage>
</organism>
<keyword evidence="2" id="KW-0028">Amino-acid biosynthesis</keyword>
<keyword evidence="3" id="KW-0378">Hydrolase</keyword>
<dbReference type="EMBL" id="CP081078">
    <property type="protein sequence ID" value="UWQ58352.1"/>
    <property type="molecule type" value="Genomic_DNA"/>
</dbReference>
<keyword evidence="2" id="KW-0100">Branched-chain amino acid biosynthesis</keyword>
<evidence type="ECO:0000256" key="2">
    <source>
        <dbReference type="ARBA" id="ARBA00023304"/>
    </source>
</evidence>
<accession>A0ABY5WVL0</accession>
<dbReference type="Gene3D" id="3.40.50.300">
    <property type="entry name" value="P-loop containing nucleotide triphosphate hydrolases"/>
    <property type="match status" value="1"/>
</dbReference>
<keyword evidence="4" id="KW-1185">Reference proteome</keyword>
<name>A0ABY5WVL0_LEICA</name>
<dbReference type="Proteomes" id="UP001058184">
    <property type="component" value="Chromosome"/>
</dbReference>
<comment type="similarity">
    <text evidence="1">Belongs to the class-IV pyridoxal-phosphate-dependent aminotransferase family.</text>
</comment>
<dbReference type="GO" id="GO:0016787">
    <property type="term" value="F:hydrolase activity"/>
    <property type="evidence" value="ECO:0007669"/>
    <property type="project" value="UniProtKB-KW"/>
</dbReference>
<evidence type="ECO:0000313" key="4">
    <source>
        <dbReference type="Proteomes" id="UP001058184"/>
    </source>
</evidence>
<reference evidence="3" key="1">
    <citation type="submission" date="2021-08" db="EMBL/GenBank/DDBJ databases">
        <authorList>
            <person name="Nwanade C."/>
            <person name="Wang M."/>
            <person name="Masoudi A."/>
            <person name="Yu Z."/>
            <person name="Liu J."/>
        </authorList>
    </citation>
    <scope>NUCLEOTIDE SEQUENCE</scope>
    <source>
        <strain evidence="3">S141</strain>
    </source>
</reference>
<proteinExistence type="inferred from homology"/>
<evidence type="ECO:0000313" key="3">
    <source>
        <dbReference type="EMBL" id="UWQ58352.1"/>
    </source>
</evidence>
<dbReference type="PANTHER" id="PTHR42743:SF11">
    <property type="entry name" value="AMINODEOXYCHORISMATE LYASE"/>
    <property type="match status" value="1"/>
</dbReference>
<dbReference type="Pfam" id="PF19798">
    <property type="entry name" value="Sulfotransfer_5"/>
    <property type="match status" value="1"/>
</dbReference>
<dbReference type="RefSeq" id="WP_260002400.1">
    <property type="nucleotide sequence ID" value="NZ_CP081078.1"/>
</dbReference>
<sequence>MRIAMWSGPRNLSTAMMYAFGNRGDCAVVDEPFYAAYLAMTGLGHPMRSEILDSQPQDPETVAEALLGPVPGAKPHYYQKHMTQHMIPGVPRDWMREAVNVFLIRHPARVIASYAAKRENPTLEDIGFCQQAELFELVRGWGQTPVVVDSHDIRANPAAKLEQLCEAIGIPYSPKMLSWPKGGHKDDGVWAEHWYGAVWNSTGFAGAEGPLPQVPDALQPVLQAAMPYYKQMKAVKI</sequence>
<dbReference type="PANTHER" id="PTHR42743">
    <property type="entry name" value="AMINO-ACID AMINOTRANSFERASE"/>
    <property type="match status" value="1"/>
</dbReference>
<evidence type="ECO:0000256" key="1">
    <source>
        <dbReference type="ARBA" id="ARBA00009320"/>
    </source>
</evidence>
<protein>
    <submittedName>
        <fullName evidence="3">HAD family hydrolase</fullName>
    </submittedName>
</protein>
<dbReference type="SUPFAM" id="SSF52540">
    <property type="entry name" value="P-loop containing nucleoside triphosphate hydrolases"/>
    <property type="match status" value="1"/>
</dbReference>